<evidence type="ECO:0000313" key="2">
    <source>
        <dbReference type="Proteomes" id="UP001183648"/>
    </source>
</evidence>
<sequence length="218" mass="24258">MSSSDANSLLLAMGRWDAIRSLVAQRDYVGDRVMSLDLWYPPGFVDAQAGTLVQIRDELRQLRTAWGWQGTLPSTAWVANEVGLRDEYEYLHSATSRAVHFSAGEVLRRCWGAPGGILVTEKPEFRDHIAEFAYDQLWRQHLGTLVEAAELLEEASVAVPGSFFSEDDRVELTRELQALGKVPLVHAHEWNLQPPPLGTRLAWAAVLLSHGDGISDPT</sequence>
<protein>
    <submittedName>
        <fullName evidence="1">Uncharacterized protein</fullName>
    </submittedName>
</protein>
<keyword evidence="2" id="KW-1185">Reference proteome</keyword>
<organism evidence="1 2">
    <name type="scientific">Nocardioides marmoribigeumensis</name>
    <dbReference type="NCBI Taxonomy" id="433649"/>
    <lineage>
        <taxon>Bacteria</taxon>
        <taxon>Bacillati</taxon>
        <taxon>Actinomycetota</taxon>
        <taxon>Actinomycetes</taxon>
        <taxon>Propionibacteriales</taxon>
        <taxon>Nocardioidaceae</taxon>
        <taxon>Nocardioides</taxon>
    </lineage>
</organism>
<proteinExistence type="predicted"/>
<name>A0ABU2BRW9_9ACTN</name>
<accession>A0ABU2BRW9</accession>
<dbReference type="Proteomes" id="UP001183648">
    <property type="component" value="Unassembled WGS sequence"/>
</dbReference>
<dbReference type="EMBL" id="JAVDYG010000001">
    <property type="protein sequence ID" value="MDR7361380.1"/>
    <property type="molecule type" value="Genomic_DNA"/>
</dbReference>
<gene>
    <name evidence="1" type="ORF">J2S63_000933</name>
</gene>
<dbReference type="RefSeq" id="WP_310299276.1">
    <property type="nucleotide sequence ID" value="NZ_BAAAPS010000007.1"/>
</dbReference>
<evidence type="ECO:0000313" key="1">
    <source>
        <dbReference type="EMBL" id="MDR7361380.1"/>
    </source>
</evidence>
<comment type="caution">
    <text evidence="1">The sequence shown here is derived from an EMBL/GenBank/DDBJ whole genome shotgun (WGS) entry which is preliminary data.</text>
</comment>
<reference evidence="1 2" key="1">
    <citation type="submission" date="2023-07" db="EMBL/GenBank/DDBJ databases">
        <title>Sequencing the genomes of 1000 actinobacteria strains.</title>
        <authorList>
            <person name="Klenk H.-P."/>
        </authorList>
    </citation>
    <scope>NUCLEOTIDE SEQUENCE [LARGE SCALE GENOMIC DNA]</scope>
    <source>
        <strain evidence="1 2">DSM 19426</strain>
    </source>
</reference>